<dbReference type="InterPro" id="IPR026954">
    <property type="entry name" value="PknH-like_Extracell"/>
</dbReference>
<feature type="domain" description="PknH-like extracellular" evidence="2">
    <location>
        <begin position="52"/>
        <end position="217"/>
    </location>
</feature>
<dbReference type="EMBL" id="JAHKNI010000007">
    <property type="protein sequence ID" value="MBU3064102.1"/>
    <property type="molecule type" value="Genomic_DNA"/>
</dbReference>
<dbReference type="RefSeq" id="WP_215919131.1">
    <property type="nucleotide sequence ID" value="NZ_JAHKNI010000007.1"/>
</dbReference>
<comment type="caution">
    <text evidence="3">The sequence shown here is derived from an EMBL/GenBank/DDBJ whole genome shotgun (WGS) entry which is preliminary data.</text>
</comment>
<organism evidence="3 4">
    <name type="scientific">Nocardia albiluteola</name>
    <dbReference type="NCBI Taxonomy" id="2842303"/>
    <lineage>
        <taxon>Bacteria</taxon>
        <taxon>Bacillati</taxon>
        <taxon>Actinomycetota</taxon>
        <taxon>Actinomycetes</taxon>
        <taxon>Mycobacteriales</taxon>
        <taxon>Nocardiaceae</taxon>
        <taxon>Nocardia</taxon>
    </lineage>
</organism>
<evidence type="ECO:0000313" key="3">
    <source>
        <dbReference type="EMBL" id="MBU3064102.1"/>
    </source>
</evidence>
<dbReference type="PROSITE" id="PS51257">
    <property type="entry name" value="PROKAR_LIPOPROTEIN"/>
    <property type="match status" value="1"/>
</dbReference>
<name>A0ABS6B1B8_9NOCA</name>
<feature type="region of interest" description="Disordered" evidence="1">
    <location>
        <begin position="70"/>
        <end position="92"/>
    </location>
</feature>
<keyword evidence="4" id="KW-1185">Reference proteome</keyword>
<evidence type="ECO:0000256" key="1">
    <source>
        <dbReference type="SAM" id="MobiDB-lite"/>
    </source>
</evidence>
<gene>
    <name evidence="3" type="ORF">KO481_21535</name>
</gene>
<proteinExistence type="predicted"/>
<reference evidence="3 4" key="1">
    <citation type="submission" date="2021-06" db="EMBL/GenBank/DDBJ databases">
        <title>Actinomycetes sequencing.</title>
        <authorList>
            <person name="Shan Q."/>
        </authorList>
    </citation>
    <scope>NUCLEOTIDE SEQUENCE [LARGE SCALE GENOMIC DNA]</scope>
    <source>
        <strain evidence="3 4">NEAU-G5</strain>
    </source>
</reference>
<dbReference type="Pfam" id="PF14032">
    <property type="entry name" value="PknH_C"/>
    <property type="match status" value="1"/>
</dbReference>
<evidence type="ECO:0000259" key="2">
    <source>
        <dbReference type="Pfam" id="PF14032"/>
    </source>
</evidence>
<evidence type="ECO:0000313" key="4">
    <source>
        <dbReference type="Proteomes" id="UP000733379"/>
    </source>
</evidence>
<protein>
    <submittedName>
        <fullName evidence="3">Sensor domain-containing protein</fullName>
    </submittedName>
</protein>
<dbReference type="Proteomes" id="UP000733379">
    <property type="component" value="Unassembled WGS sequence"/>
</dbReference>
<sequence length="240" mass="24238">MRRIIGPGRAGILLLGTALFVTACGSHHGNSLPTLGSAATPPPTVTAAPFADSATLQAKLLTAADMPSGFTRIDDGSGGNGQTPPDRSHTDPAACAKVLDGVTKQVPGASAAGAVHYSSPDFDSVDIDAASYPNSAAAQAFSTVEDLVRRCTSYSGTDADGTAVSYRIGGLSEPKAGDASISFQVQTSSQGLTLYSAATLALVGSTIVQIARAAQKPVDPAALRDLTDAQIRRLQGISGP</sequence>
<accession>A0ABS6B1B8</accession>